<dbReference type="Pfam" id="PF22725">
    <property type="entry name" value="GFO_IDH_MocA_C3"/>
    <property type="match status" value="1"/>
</dbReference>
<comment type="caution">
    <text evidence="3">The sequence shown here is derived from an EMBL/GenBank/DDBJ whole genome shotgun (WGS) entry which is preliminary data.</text>
</comment>
<accession>A0AAV5B3Y5</accession>
<evidence type="ECO:0000313" key="4">
    <source>
        <dbReference type="Proteomes" id="UP001055025"/>
    </source>
</evidence>
<name>A0AAV5B3Y5_9ACTN</name>
<dbReference type="AlphaFoldDB" id="A0AAV5B3Y5"/>
<proteinExistence type="predicted"/>
<dbReference type="RefSeq" id="WP_168353969.1">
    <property type="nucleotide sequence ID" value="NZ_BQKC01000001.1"/>
</dbReference>
<dbReference type="InterPro" id="IPR055170">
    <property type="entry name" value="GFO_IDH_MocA-like_dom"/>
</dbReference>
<evidence type="ECO:0000259" key="1">
    <source>
        <dbReference type="Pfam" id="PF01408"/>
    </source>
</evidence>
<dbReference type="PANTHER" id="PTHR43054:SF1">
    <property type="entry name" value="SCYLLO-INOSITOL 2-DEHYDROGENASE (NADP(+)) IOLU"/>
    <property type="match status" value="1"/>
</dbReference>
<dbReference type="PANTHER" id="PTHR43054">
    <property type="match status" value="1"/>
</dbReference>
<protein>
    <submittedName>
        <fullName evidence="3">Oxidoreductase YulF</fullName>
    </submittedName>
</protein>
<keyword evidence="4" id="KW-1185">Reference proteome</keyword>
<dbReference type="Gene3D" id="3.30.360.10">
    <property type="entry name" value="Dihydrodipicolinate Reductase, domain 2"/>
    <property type="match status" value="1"/>
</dbReference>
<reference evidence="3" key="1">
    <citation type="journal article" date="2022" name="Int. J. Syst. Evol. Microbiol.">
        <title>Granulimonas faecalis gen. nov., sp. nov., and Leptogranulimonas caecicola gen. nov., sp. nov., novel lactate-producing Atopobiaceae bacteria isolated from mouse intestines, and an emended description of the family Atopobiaceae.</title>
        <authorList>
            <person name="Morinaga K."/>
            <person name="Kusada H."/>
            <person name="Sakamoto S."/>
            <person name="Murakami T."/>
            <person name="Toyoda A."/>
            <person name="Mori H."/>
            <person name="Meng X.Y."/>
            <person name="Takashino M."/>
            <person name="Murotomi K."/>
            <person name="Tamaki H."/>
        </authorList>
    </citation>
    <scope>NUCLEOTIDE SEQUENCE</scope>
    <source>
        <strain evidence="3">OPF53</strain>
    </source>
</reference>
<feature type="domain" description="GFO/IDH/MocA-like oxidoreductase" evidence="2">
    <location>
        <begin position="154"/>
        <end position="254"/>
    </location>
</feature>
<dbReference type="InterPro" id="IPR036291">
    <property type="entry name" value="NAD(P)-bd_dom_sf"/>
</dbReference>
<gene>
    <name evidence="3" type="primary">yulF</name>
    <name evidence="3" type="ORF">ATOP_11240</name>
</gene>
<dbReference type="Proteomes" id="UP001055025">
    <property type="component" value="Unassembled WGS sequence"/>
</dbReference>
<dbReference type="SUPFAM" id="SSF51735">
    <property type="entry name" value="NAD(P)-binding Rossmann-fold domains"/>
    <property type="match status" value="1"/>
</dbReference>
<dbReference type="Pfam" id="PF01408">
    <property type="entry name" value="GFO_IDH_MocA"/>
    <property type="match status" value="1"/>
</dbReference>
<organism evidence="3 4">
    <name type="scientific">Granulimonas faecalis</name>
    <dbReference type="NCBI Taxonomy" id="2894155"/>
    <lineage>
        <taxon>Bacteria</taxon>
        <taxon>Bacillati</taxon>
        <taxon>Actinomycetota</taxon>
        <taxon>Coriobacteriia</taxon>
        <taxon>Coriobacteriales</taxon>
        <taxon>Kribbibacteriaceae</taxon>
        <taxon>Granulimonas</taxon>
    </lineage>
</organism>
<evidence type="ECO:0000313" key="3">
    <source>
        <dbReference type="EMBL" id="GJM55469.1"/>
    </source>
</evidence>
<dbReference type="SUPFAM" id="SSF55347">
    <property type="entry name" value="Glyceraldehyde-3-phosphate dehydrogenase-like, C-terminal domain"/>
    <property type="match status" value="1"/>
</dbReference>
<sequence>MEDLRIATIGTSMITGQFLEAVGLVDGITFAGAYSRSLEKAEEWSRAHGADRAWDSLDALAADDSVDAVYIASPNLLHAEQALKMIGGGKHVLVEKPLGTTRAEARRVFEAAREKGVVAMEAMRLVHDPAWRVVAENLHFLGTLRRASFPYGKYSSRYDKVLAGEQTNIFDPAFATGALMDIGIYPLNALVLMLGEPDDLMCFADTVDVTGDGGTIDLCGTVLFDYPDAVATVSYSKVTDDRLPAQIEGEKGTMIVDSVPQPRRIEVFYGDGSSQVLPVPGRKNRTDHEVGNMEFEVADFLAACRGELSLERLNENTLAVIGIMDTVRLREGIVFPHDEG</sequence>
<dbReference type="Gene3D" id="3.40.50.720">
    <property type="entry name" value="NAD(P)-binding Rossmann-like Domain"/>
    <property type="match status" value="1"/>
</dbReference>
<dbReference type="GO" id="GO:0000166">
    <property type="term" value="F:nucleotide binding"/>
    <property type="evidence" value="ECO:0007669"/>
    <property type="project" value="InterPro"/>
</dbReference>
<evidence type="ECO:0000259" key="2">
    <source>
        <dbReference type="Pfam" id="PF22725"/>
    </source>
</evidence>
<dbReference type="InterPro" id="IPR000683">
    <property type="entry name" value="Gfo/Idh/MocA-like_OxRdtase_N"/>
</dbReference>
<feature type="domain" description="Gfo/Idh/MocA-like oxidoreductase N-terminal" evidence="1">
    <location>
        <begin position="4"/>
        <end position="120"/>
    </location>
</feature>
<dbReference type="EMBL" id="BQKC01000001">
    <property type="protein sequence ID" value="GJM55469.1"/>
    <property type="molecule type" value="Genomic_DNA"/>
</dbReference>